<organism evidence="1 2">
    <name type="scientific">Novosphingobium mathurense</name>
    <dbReference type="NCBI Taxonomy" id="428990"/>
    <lineage>
        <taxon>Bacteria</taxon>
        <taxon>Pseudomonadati</taxon>
        <taxon>Pseudomonadota</taxon>
        <taxon>Alphaproteobacteria</taxon>
        <taxon>Sphingomonadales</taxon>
        <taxon>Sphingomonadaceae</taxon>
        <taxon>Novosphingobium</taxon>
    </lineage>
</organism>
<accession>A0A1U6GU43</accession>
<name>A0A1U6GU43_9SPHN</name>
<proteinExistence type="predicted"/>
<dbReference type="AlphaFoldDB" id="A0A1U6GU43"/>
<dbReference type="STRING" id="428990.SAMN06295987_101423"/>
<dbReference type="EMBL" id="FVZE01000001">
    <property type="protein sequence ID" value="SLJ86940.1"/>
    <property type="molecule type" value="Genomic_DNA"/>
</dbReference>
<evidence type="ECO:0000313" key="2">
    <source>
        <dbReference type="Proteomes" id="UP000190989"/>
    </source>
</evidence>
<dbReference type="RefSeq" id="WP_079729328.1">
    <property type="nucleotide sequence ID" value="NZ_FVZE01000001.1"/>
</dbReference>
<protein>
    <submittedName>
        <fullName evidence="1">Uncharacterized protein</fullName>
    </submittedName>
</protein>
<gene>
    <name evidence="1" type="ORF">SAMN06295987_101423</name>
</gene>
<keyword evidence="2" id="KW-1185">Reference proteome</keyword>
<sequence>MSRLFLSVDMVGSTQFKATRNAKGPGGWMEIFRTFFTNFPLMLVGQMGFEFLDEDETPVVDVWKAMGDEAIFTAQPSSAEELTGILRVLLRTMRLYEANHFETLPLRLKGTAWLADFAENNIALEIPELSSDDAAPHLDFIGPDLDLGFRLSKYARPASLVLSLDLVETLLEADNLSTVAMYLVGREELKGVMFGRPYPIVWMHDAEEGFDFLPWERESCPYIAAALDARPASVEELRRQIDDMRHYLRKMHGLERPPIKLG</sequence>
<evidence type="ECO:0000313" key="1">
    <source>
        <dbReference type="EMBL" id="SLJ86940.1"/>
    </source>
</evidence>
<reference evidence="2" key="1">
    <citation type="submission" date="2017-02" db="EMBL/GenBank/DDBJ databases">
        <authorList>
            <person name="Varghese N."/>
            <person name="Submissions S."/>
        </authorList>
    </citation>
    <scope>NUCLEOTIDE SEQUENCE [LARGE SCALE GENOMIC DNA]</scope>
    <source>
        <strain evidence="2">SM117</strain>
    </source>
</reference>
<dbReference type="Proteomes" id="UP000190989">
    <property type="component" value="Unassembled WGS sequence"/>
</dbReference>